<keyword evidence="7" id="KW-1185">Reference proteome</keyword>
<evidence type="ECO:0000256" key="2">
    <source>
        <dbReference type="ARBA" id="ARBA00022729"/>
    </source>
</evidence>
<gene>
    <name evidence="6" type="ORF">NDR86_21885</name>
</gene>
<comment type="similarity">
    <text evidence="1">Belongs to the peptidase S33 family.</text>
</comment>
<evidence type="ECO:0000256" key="3">
    <source>
        <dbReference type="ARBA" id="ARBA00022801"/>
    </source>
</evidence>
<dbReference type="Proteomes" id="UP001139157">
    <property type="component" value="Unassembled WGS sequence"/>
</dbReference>
<feature type="domain" description="AB hydrolase-1" evidence="4">
    <location>
        <begin position="79"/>
        <end position="261"/>
    </location>
</feature>
<dbReference type="InterPro" id="IPR029058">
    <property type="entry name" value="AB_hydrolase_fold"/>
</dbReference>
<comment type="caution">
    <text evidence="6">The sequence shown here is derived from an EMBL/GenBank/DDBJ whole genome shotgun (WGS) entry which is preliminary data.</text>
</comment>
<evidence type="ECO:0000259" key="4">
    <source>
        <dbReference type="Pfam" id="PF00561"/>
    </source>
</evidence>
<evidence type="ECO:0000313" key="7">
    <source>
        <dbReference type="Proteomes" id="UP001139157"/>
    </source>
</evidence>
<sequence>MTTAGLLAGLPAGAASAQPWFHRQQLDWKPCGDRVLDEAGAQCANVVVPLDYSRPDGRTLTLTISRIPATDPSRRRGILLSNPGGPGGPGLRMMVNIGKTLSPEVRAQYDLIGMDPRGIGRSDRVNCALPLPTMLFSAGFDLFGYARDTTLAAALAGSCLAPDPEKARYITTRNTARDMDVIRSVFGEPRLNYFGASYGTYLGAVYTQLFPGRSDRIVLDSGVDPDRYWLGMFQDMGPANEAGLDDWAAWAARHDAEYHFGSTGPQVRAFVEEVVRKAAARPLIGGGYIVDEHTFPMMLLALLLNPQLNADLAEVVRMVADGVSGLPFDMERLKAKITGAIPVEASGMAAVMCGDKAAPRDPAWYYANIERARPTQPVFGAFANNITACAFWPDPVEPATEIRNDTPALILQATRDTRTAYFEGQALHRALTASRLITLADTRIHGTFRRGLSPCLNDIVNTYLADGTLPATDRTCAADPAFFPE</sequence>
<evidence type="ECO:0000259" key="5">
    <source>
        <dbReference type="Pfam" id="PF08386"/>
    </source>
</evidence>
<proteinExistence type="inferred from homology"/>
<dbReference type="RefSeq" id="WP_251914448.1">
    <property type="nucleotide sequence ID" value="NZ_JAMRXG010000009.1"/>
</dbReference>
<keyword evidence="3 6" id="KW-0378">Hydrolase</keyword>
<dbReference type="PANTHER" id="PTHR43248:SF29">
    <property type="entry name" value="TRIPEPTIDYL AMINOPEPTIDASE"/>
    <property type="match status" value="1"/>
</dbReference>
<dbReference type="Pfam" id="PF08386">
    <property type="entry name" value="Abhydrolase_4"/>
    <property type="match status" value="1"/>
</dbReference>
<dbReference type="InterPro" id="IPR000073">
    <property type="entry name" value="AB_hydrolase_1"/>
</dbReference>
<dbReference type="PANTHER" id="PTHR43248">
    <property type="entry name" value="2-SUCCINYL-6-HYDROXY-2,4-CYCLOHEXADIENE-1-CARBOXYLATE SYNTHASE"/>
    <property type="match status" value="1"/>
</dbReference>
<dbReference type="AlphaFoldDB" id="A0A9X2IYW7"/>
<dbReference type="EMBL" id="JAMRXG010000009">
    <property type="protein sequence ID" value="MCM6776139.1"/>
    <property type="molecule type" value="Genomic_DNA"/>
</dbReference>
<evidence type="ECO:0000313" key="6">
    <source>
        <dbReference type="EMBL" id="MCM6776139.1"/>
    </source>
</evidence>
<feature type="domain" description="Peptidase S33 tripeptidyl aminopeptidase-like C-terminal" evidence="5">
    <location>
        <begin position="377"/>
        <end position="476"/>
    </location>
</feature>
<dbReference type="SUPFAM" id="SSF53474">
    <property type="entry name" value="alpha/beta-Hydrolases"/>
    <property type="match status" value="1"/>
</dbReference>
<dbReference type="GO" id="GO:0016787">
    <property type="term" value="F:hydrolase activity"/>
    <property type="evidence" value="ECO:0007669"/>
    <property type="project" value="UniProtKB-KW"/>
</dbReference>
<keyword evidence="2" id="KW-0732">Signal</keyword>
<dbReference type="InterPro" id="IPR013595">
    <property type="entry name" value="Pept_S33_TAP-like_C"/>
</dbReference>
<organism evidence="6 7">
    <name type="scientific">Nocardia pulmonis</name>
    <dbReference type="NCBI Taxonomy" id="2951408"/>
    <lineage>
        <taxon>Bacteria</taxon>
        <taxon>Bacillati</taxon>
        <taxon>Actinomycetota</taxon>
        <taxon>Actinomycetes</taxon>
        <taxon>Mycobacteriales</taxon>
        <taxon>Nocardiaceae</taxon>
        <taxon>Nocardia</taxon>
    </lineage>
</organism>
<protein>
    <submittedName>
        <fullName evidence="6">Alpha/beta hydrolase</fullName>
    </submittedName>
</protein>
<evidence type="ECO:0000256" key="1">
    <source>
        <dbReference type="ARBA" id="ARBA00010088"/>
    </source>
</evidence>
<dbReference type="Gene3D" id="3.40.50.1820">
    <property type="entry name" value="alpha/beta hydrolase"/>
    <property type="match status" value="1"/>
</dbReference>
<name>A0A9X2IYW7_9NOCA</name>
<dbReference type="Pfam" id="PF00561">
    <property type="entry name" value="Abhydrolase_1"/>
    <property type="match status" value="1"/>
</dbReference>
<reference evidence="6" key="1">
    <citation type="submission" date="2022-06" db="EMBL/GenBank/DDBJ databases">
        <title>Novel species in genus nocardia.</title>
        <authorList>
            <person name="Li F."/>
        </authorList>
    </citation>
    <scope>NUCLEOTIDE SEQUENCE</scope>
    <source>
        <strain evidence="6">CDC141</strain>
    </source>
</reference>
<dbReference type="InterPro" id="IPR051601">
    <property type="entry name" value="Serine_prot/Carboxylest_S33"/>
</dbReference>
<accession>A0A9X2IYW7</accession>